<protein>
    <submittedName>
        <fullName evidence="1">Uncharacterized protein</fullName>
    </submittedName>
</protein>
<dbReference type="KEGG" id="iag:Igag_1972"/>
<keyword evidence="2" id="KW-1185">Reference proteome</keyword>
<evidence type="ECO:0000313" key="2">
    <source>
        <dbReference type="Proteomes" id="UP000001304"/>
    </source>
</evidence>
<dbReference type="BioCyc" id="IAGG583356:GHAH-1961-MONOMER"/>
<name>E0STH8_IGNAA</name>
<evidence type="ECO:0000313" key="1">
    <source>
        <dbReference type="EMBL" id="ADM28764.1"/>
    </source>
</evidence>
<organism evidence="1 2">
    <name type="scientific">Ignisphaera aggregans (strain DSM 17230 / JCM 13409 / AQ1.S1)</name>
    <dbReference type="NCBI Taxonomy" id="583356"/>
    <lineage>
        <taxon>Archaea</taxon>
        <taxon>Thermoproteota</taxon>
        <taxon>Thermoprotei</taxon>
        <taxon>Desulfurococcales</taxon>
        <taxon>Desulfurococcaceae</taxon>
        <taxon>Ignisphaera</taxon>
    </lineage>
</organism>
<dbReference type="STRING" id="583356.Igag_1972"/>
<gene>
    <name evidence="1" type="ordered locus">Igag_1972</name>
</gene>
<dbReference type="Proteomes" id="UP000001304">
    <property type="component" value="Chromosome"/>
</dbReference>
<sequence>MGRYRLRYFTDLAGRIYMAYRDEIWYGFNRSEEIPLGTRRSWKYVYIPAPVAESLDLFALIWLATYKNSILWKPFNEAKEVAETSFDKQVKLRSGEYDLLKRLATLAGTNHFSLILSAERVLADAEKLQFSKKRVAWLPPALRELSSRSKVHPLCYVFAKSALFYMRGRK</sequence>
<dbReference type="HOGENOM" id="CLU_1567122_0_0_2"/>
<accession>E0STH8</accession>
<proteinExistence type="predicted"/>
<dbReference type="EMBL" id="CP002098">
    <property type="protein sequence ID" value="ADM28764.1"/>
    <property type="molecule type" value="Genomic_DNA"/>
</dbReference>
<dbReference type="AlphaFoldDB" id="E0STH8"/>
<reference evidence="1 2" key="1">
    <citation type="journal article" date="2010" name="Stand. Genomic Sci.">
        <title>Complete genome sequence of Ignisphaera aggregans type strain (AQ1.S1).</title>
        <authorList>
            <person name="Goker M."/>
            <person name="Held B."/>
            <person name="Lapidus A."/>
            <person name="Nolan M."/>
            <person name="Spring S."/>
            <person name="Yasawong M."/>
            <person name="Lucas S."/>
            <person name="Glavina Del Rio T."/>
            <person name="Tice H."/>
            <person name="Cheng J.F."/>
            <person name="Goodwin L."/>
            <person name="Tapia R."/>
            <person name="Pitluck S."/>
            <person name="Liolios K."/>
            <person name="Ivanova N."/>
            <person name="Mavromatis K."/>
            <person name="Mikhailova N."/>
            <person name="Pati A."/>
            <person name="Chen A."/>
            <person name="Palaniappan K."/>
            <person name="Brambilla E."/>
            <person name="Land M."/>
            <person name="Hauser L."/>
            <person name="Chang Y.J."/>
            <person name="Jeffries C.D."/>
            <person name="Brettin T."/>
            <person name="Detter J.C."/>
            <person name="Han C."/>
            <person name="Rohde M."/>
            <person name="Sikorski J."/>
            <person name="Woyke T."/>
            <person name="Bristow J."/>
            <person name="Eisen J.A."/>
            <person name="Markowitz V."/>
            <person name="Hugenholtz P."/>
            <person name="Kyrpides N.C."/>
            <person name="Klenk H.P."/>
        </authorList>
    </citation>
    <scope>NUCLEOTIDE SEQUENCE [LARGE SCALE GENOMIC DNA]</scope>
    <source>
        <strain evidence="2">DSM 17230 / JCM 13409 / AQ1.S1</strain>
    </source>
</reference>